<dbReference type="EMBL" id="WQNF01000063">
    <property type="protein sequence ID" value="MVT71197.1"/>
    <property type="molecule type" value="Genomic_DNA"/>
</dbReference>
<proteinExistence type="predicted"/>
<name>A0A844SXP0_9BRAD</name>
<protein>
    <recommendedName>
        <fullName evidence="3">TnsA endonuclease N-terminal domain-containing protein</fullName>
    </recommendedName>
</protein>
<gene>
    <name evidence="1" type="ORF">GPL21_39860</name>
</gene>
<evidence type="ECO:0008006" key="3">
    <source>
        <dbReference type="Google" id="ProtNLM"/>
    </source>
</evidence>
<comment type="caution">
    <text evidence="1">The sequence shown here is derived from an EMBL/GenBank/DDBJ whole genome shotgun (WGS) entry which is preliminary data.</text>
</comment>
<keyword evidence="2" id="KW-1185">Reference proteome</keyword>
<organism evidence="1 2">
    <name type="scientific">Bradyrhizobium pachyrhizi</name>
    <dbReference type="NCBI Taxonomy" id="280333"/>
    <lineage>
        <taxon>Bacteria</taxon>
        <taxon>Pseudomonadati</taxon>
        <taxon>Pseudomonadota</taxon>
        <taxon>Alphaproteobacteria</taxon>
        <taxon>Hyphomicrobiales</taxon>
        <taxon>Nitrobacteraceae</taxon>
        <taxon>Bradyrhizobium</taxon>
    </lineage>
</organism>
<reference evidence="1 2" key="1">
    <citation type="submission" date="2019-12" db="EMBL/GenBank/DDBJ databases">
        <title>Draft genome sequences Bradyrhizobium cajani AMBPC1010, Bradyrhizobium pachyrhizi AMBPC1040 and Bradyrhizobium yuanmingense ALSPC3051, three plant growth promoting strains isolated from nodules of Cajanus cajan L. in Dominican Republic.</title>
        <authorList>
            <person name="Flores-Felix J.D."/>
            <person name="Araujo J."/>
            <person name="Diaz-Alcantara C."/>
            <person name="Gonzalez-Andres F."/>
            <person name="Velazquez E."/>
        </authorList>
    </citation>
    <scope>NUCLEOTIDE SEQUENCE [LARGE SCALE GENOMIC DNA]</scope>
    <source>
        <strain evidence="1 2">1040</strain>
    </source>
</reference>
<evidence type="ECO:0000313" key="2">
    <source>
        <dbReference type="Proteomes" id="UP000436468"/>
    </source>
</evidence>
<accession>A0A844SXP0</accession>
<sequence length="189" mass="21195">MMISEADTAVERFLAQPHRLEIRVEGGRRRLDYFPDLMRRMADGTIEIIEVKKSRDEIDADPDYAFKIAKAARVYEAVGLTLRIVTADDDVDIDPLLPNAQSIFADKFAYIGTRERLTMEETFEAKGAIAHAEAIETIAAAGGLPENRARKVLHALVCTRSAGIDITRRITRDSAVTKPERRGRRWAPS</sequence>
<evidence type="ECO:0000313" key="1">
    <source>
        <dbReference type="EMBL" id="MVT71197.1"/>
    </source>
</evidence>
<dbReference type="Proteomes" id="UP000436468">
    <property type="component" value="Unassembled WGS sequence"/>
</dbReference>
<dbReference type="AlphaFoldDB" id="A0A844SXP0"/>